<comment type="similarity">
    <text evidence="1">Belongs to the Glu/Leu/Phe/Val dehydrogenases family.</text>
</comment>
<protein>
    <submittedName>
        <fullName evidence="4">NAD-glutamate dehydrogenase domain-containing protein</fullName>
    </submittedName>
</protein>
<dbReference type="EMBL" id="JAYMYJ010000160">
    <property type="protein sequence ID" value="MEB4593427.1"/>
    <property type="molecule type" value="Genomic_DNA"/>
</dbReference>
<organism evidence="4 5">
    <name type="scientific">Candidatus Thiothrix phosphatis</name>
    <dbReference type="NCBI Taxonomy" id="3112415"/>
    <lineage>
        <taxon>Bacteria</taxon>
        <taxon>Pseudomonadati</taxon>
        <taxon>Pseudomonadota</taxon>
        <taxon>Gammaproteobacteria</taxon>
        <taxon>Thiotrichales</taxon>
        <taxon>Thiotrichaceae</taxon>
        <taxon>Thiothrix</taxon>
    </lineage>
</organism>
<dbReference type="InterPro" id="IPR036291">
    <property type="entry name" value="NAD(P)-bd_dom_sf"/>
</dbReference>
<name>A0ABU6D2Z6_9GAMM</name>
<sequence length="1005" mass="112870">MNSNNASTVLQNVEQLARRQEGRIGGNLEWLQTAMHPFFFSFNEDEAEALAVLASALNRIHRLSYLRLTDRPERLMIALRGYPNSLYDTLNLLRNRSASGGLSYAEINTSLAPLPDDEARLEVMRFDYVRKSDAEIAELIQAHAAEELPEALQQAVAAEFTGQLADFDRSKLHKLLKLLWINNPHYVSVSHPERIARVMYLYQQTLRHGGIHLDVQPFDSAETGETARLMFGVSNPPQHDFLLQVMEVFKRLGIAVKRAFIVTVSNGVFPNFLATFYVKPRQEGAVLERGSALFTQLQHELYNTQILSSTSSSFVNLVATGAMNGPDASLVKAFITFAHTNLAHSNPERFEPAGIQRAFHNNPDLSIHLVQLFHARFQPDFPDREQAYNRLLAEARETVANFNTGRRFLDETRRIIFNCTISFITRCLKTNFFVHEKHALAFRLDPAYLDDLAAEFTSDLPPERPFRITFFSGRSGSGYHIGFSDIARGGWRTLMTQGHDDYINTANTLFRENYVLAHTQHLKNKDIYEGGSKMVTILSTRPDTPRPTVLQYLYKLQFAFTHAFLDLFVTENGKAKDPNVVDYYGEEEPIELGPDENMHDVMIELIAQQAVERGYILGKGIMSSKKVGINHKEYGVTSIGVIRFAEVTLQEVLGIDMHKDAFSVKFTGGPNGDVAGNGMRLLLERCPKVQIKLIIDGTGAIFDPLGLDHQALSAIVLQSDLDAFDPQALHVGGYLLYRNVQRTEGMRKLHKKLVQTKNGLEEHWISPDEFYTTYNRLVFTVDADLFIPAGGRPETIAAHNAEQFFSSDGAPTARAIVEGANSFITPDARIALQNRGVVIMRDASANKCGVISSSYEIIANLMLTDEEFLANKDRYVSDVLVILNRLAEQEANLIIRRHRTAQGSLPYTEISSQLSREINTHYAKMFAYFQASPELAQDARYEKAILSHMPALLGETAEFRGRVAHLPAKIKSAILASKLSSALVYFSDDNSVYRDIIEAQLARVV</sequence>
<dbReference type="SUPFAM" id="SSF51735">
    <property type="entry name" value="NAD(P)-binding Rossmann-fold domains"/>
    <property type="match status" value="1"/>
</dbReference>
<keyword evidence="2" id="KW-0560">Oxidoreductase</keyword>
<evidence type="ECO:0000313" key="5">
    <source>
        <dbReference type="Proteomes" id="UP001308005"/>
    </source>
</evidence>
<dbReference type="InterPro" id="IPR006096">
    <property type="entry name" value="Glu/Leu/Phe/Val/Trp_DH_C"/>
</dbReference>
<gene>
    <name evidence="4" type="ORF">VSS37_20790</name>
</gene>
<evidence type="ECO:0000313" key="4">
    <source>
        <dbReference type="EMBL" id="MEB4593427.1"/>
    </source>
</evidence>
<evidence type="ECO:0000256" key="2">
    <source>
        <dbReference type="ARBA" id="ARBA00023002"/>
    </source>
</evidence>
<dbReference type="PANTHER" id="PTHR11606">
    <property type="entry name" value="GLUTAMATE DEHYDROGENASE"/>
    <property type="match status" value="1"/>
</dbReference>
<evidence type="ECO:0000259" key="3">
    <source>
        <dbReference type="SMART" id="SM00839"/>
    </source>
</evidence>
<dbReference type="InterPro" id="IPR046346">
    <property type="entry name" value="Aminoacid_DH-like_N_sf"/>
</dbReference>
<dbReference type="Proteomes" id="UP001308005">
    <property type="component" value="Unassembled WGS sequence"/>
</dbReference>
<comment type="caution">
    <text evidence="4">The sequence shown here is derived from an EMBL/GenBank/DDBJ whole genome shotgun (WGS) entry which is preliminary data.</text>
</comment>
<dbReference type="Gene3D" id="3.40.50.720">
    <property type="entry name" value="NAD(P)-binding Rossmann-like Domain"/>
    <property type="match status" value="1"/>
</dbReference>
<keyword evidence="5" id="KW-1185">Reference proteome</keyword>
<evidence type="ECO:0000256" key="1">
    <source>
        <dbReference type="ARBA" id="ARBA00006382"/>
    </source>
</evidence>
<dbReference type="RefSeq" id="WP_324698319.1">
    <property type="nucleotide sequence ID" value="NZ_JAYMYJ010000160.1"/>
</dbReference>
<accession>A0ABU6D2Z6</accession>
<dbReference type="SUPFAM" id="SSF53223">
    <property type="entry name" value="Aminoacid dehydrogenase-like, N-terminal domain"/>
    <property type="match status" value="1"/>
</dbReference>
<dbReference type="Pfam" id="PF00208">
    <property type="entry name" value="ELFV_dehydrog"/>
    <property type="match status" value="1"/>
</dbReference>
<reference evidence="5" key="1">
    <citation type="submission" date="2023-07" db="EMBL/GenBank/DDBJ databases">
        <title>The carbon used by Thiothrix.</title>
        <authorList>
            <person name="Chen L."/>
        </authorList>
    </citation>
    <scope>NUCLEOTIDE SEQUENCE [LARGE SCALE GENOMIC DNA]</scope>
</reference>
<dbReference type="SMART" id="SM00839">
    <property type="entry name" value="ELFV_dehydrog"/>
    <property type="match status" value="1"/>
</dbReference>
<feature type="domain" description="Glutamate/phenylalanine/leucine/valine/L-tryptophan dehydrogenase C-terminal" evidence="3">
    <location>
        <begin position="628"/>
        <end position="903"/>
    </location>
</feature>
<dbReference type="PANTHER" id="PTHR11606:SF39">
    <property type="entry name" value="GLUTAMATE_PHENYLALANINE_LEUCINE_VALINE_L-TRYPTOPHAN DEHYDROGENASE C-TERMINAL DOMAIN-CONTAINING PROTEIN"/>
    <property type="match status" value="1"/>
</dbReference>
<proteinExistence type="inferred from homology"/>